<dbReference type="SUPFAM" id="SSF82171">
    <property type="entry name" value="DPP6 N-terminal domain-like"/>
    <property type="match status" value="1"/>
</dbReference>
<proteinExistence type="predicted"/>
<evidence type="ECO:0000256" key="1">
    <source>
        <dbReference type="SAM" id="SignalP"/>
    </source>
</evidence>
<dbReference type="EMBL" id="BAABGQ010000006">
    <property type="protein sequence ID" value="GAA4501257.1"/>
    <property type="molecule type" value="Genomic_DNA"/>
</dbReference>
<feature type="signal peptide" evidence="1">
    <location>
        <begin position="1"/>
        <end position="20"/>
    </location>
</feature>
<keyword evidence="3" id="KW-1185">Reference proteome</keyword>
<organism evidence="2 3">
    <name type="scientific">Hymenobacter ginsengisoli</name>
    <dbReference type="NCBI Taxonomy" id="1051626"/>
    <lineage>
        <taxon>Bacteria</taxon>
        <taxon>Pseudomonadati</taxon>
        <taxon>Bacteroidota</taxon>
        <taxon>Cytophagia</taxon>
        <taxon>Cytophagales</taxon>
        <taxon>Hymenobacteraceae</taxon>
        <taxon>Hymenobacter</taxon>
    </lineage>
</organism>
<protein>
    <submittedName>
        <fullName evidence="2">Uncharacterized protein</fullName>
    </submittedName>
</protein>
<sequence>MQKMLAALALALLTKGLVAAQSLPILSQNPPSLRWQEISSPHFKVLYPKGLDTAAQRTASRLEAVHGPDGATLGVQARPIAVVMQNQTTVSNGFVTFLPRHAEFFTTPDQGQGLGTVDWLDGLVVHEFRHVNQFDKARQGFGRVVVPLLGDGGLGVAAVGVPQWFFEGDAVGSETALTRSGRGRIPYFGVGLRANLLEGRLYNYQKAVNGSLRDNVPNWYVLGYYVTSYAKAHYGADVWRRVLNEYYRFPFYPFSFSNSIRRTTGLRVEGLYARTMHELDSTWRAQAAARPAPTPVRELAGQAPTRVFTQYQYPQYVNDSTVLALKSGLGDIPQLVLLGRQGREKQVFTLGLQNIPEMLSVGGGKVVWPEYRQDPRWGQRIYSELKLLDLKTGRLTRLGRGQRYAAAALSPNGELIVAVRTDESYHHALVIIDATTGAVVRTLPNPHNDFYQQPRWSPSSQAIVTVALSAAGKTLQLIEPSSGLEVNILPVANVNLANPQLWGEYVLYNSPQSGVDNIYAVNYSTHQTYQVTNRPFGAYHVAVSPSGQRLALHDYRATGARVAELPLAPEAWLALPAPARDDAPEPFVAALAAGEPGAPSIKALLASPDSSGPRYGVRCYRPLAHAFRLFSYGVVQSPSGNAVSVGLRSQDYLSTTQLFAGLSYDQTERTVAATGALSYQGRYPVFDVEATYGGRNATRYFDRAAPLDSLRGTRWQYARLLAGARIPLVLTRSKYLQALTLGAYYLHERVYNYAATLRNLSEVGPSTPLHAVQTSLAYASQLKQSARDVAPRGGATLLATYRTTPFGTALEASQVGVQAGVYLPGLARHHAVRLRGGFQYQQQNQYSFASAISFPRAETSYVSFDRLAVGSVDYSLPLAFVHWSVGRVLYVQRLRATAFGDFAQGSSVVGLRTAGGTIVPTRVFRNYQNYGADFMALFNVFHLRTPLEAGVRVSYSSYQQAWVVQPLAFSVRL</sequence>
<evidence type="ECO:0000313" key="2">
    <source>
        <dbReference type="EMBL" id="GAA4501257.1"/>
    </source>
</evidence>
<dbReference type="RefSeq" id="WP_208131802.1">
    <property type="nucleotide sequence ID" value="NZ_BAABGQ010000006.1"/>
</dbReference>
<dbReference type="InterPro" id="IPR011042">
    <property type="entry name" value="6-blade_b-propeller_TolB-like"/>
</dbReference>
<name>A0ABP8QHP3_9BACT</name>
<dbReference type="Gene3D" id="2.120.10.30">
    <property type="entry name" value="TolB, C-terminal domain"/>
    <property type="match status" value="1"/>
</dbReference>
<dbReference type="PANTHER" id="PTHR36842:SF1">
    <property type="entry name" value="PROTEIN TOLB"/>
    <property type="match status" value="1"/>
</dbReference>
<feature type="chain" id="PRO_5046613706" evidence="1">
    <location>
        <begin position="21"/>
        <end position="973"/>
    </location>
</feature>
<gene>
    <name evidence="2" type="ORF">GCM10023172_22810</name>
</gene>
<dbReference type="Proteomes" id="UP001501243">
    <property type="component" value="Unassembled WGS sequence"/>
</dbReference>
<accession>A0ABP8QHP3</accession>
<dbReference type="PANTHER" id="PTHR36842">
    <property type="entry name" value="PROTEIN TOLB HOMOLOG"/>
    <property type="match status" value="1"/>
</dbReference>
<evidence type="ECO:0000313" key="3">
    <source>
        <dbReference type="Proteomes" id="UP001501243"/>
    </source>
</evidence>
<reference evidence="3" key="1">
    <citation type="journal article" date="2019" name="Int. J. Syst. Evol. Microbiol.">
        <title>The Global Catalogue of Microorganisms (GCM) 10K type strain sequencing project: providing services to taxonomists for standard genome sequencing and annotation.</title>
        <authorList>
            <consortium name="The Broad Institute Genomics Platform"/>
            <consortium name="The Broad Institute Genome Sequencing Center for Infectious Disease"/>
            <person name="Wu L."/>
            <person name="Ma J."/>
        </authorList>
    </citation>
    <scope>NUCLEOTIDE SEQUENCE [LARGE SCALE GENOMIC DNA]</scope>
    <source>
        <strain evidence="3">JCM 17841</strain>
    </source>
</reference>
<comment type="caution">
    <text evidence="2">The sequence shown here is derived from an EMBL/GenBank/DDBJ whole genome shotgun (WGS) entry which is preliminary data.</text>
</comment>
<keyword evidence="1" id="KW-0732">Signal</keyword>